<dbReference type="GO" id="GO:0005975">
    <property type="term" value="P:carbohydrate metabolic process"/>
    <property type="evidence" value="ECO:0007669"/>
    <property type="project" value="InterPro"/>
</dbReference>
<keyword evidence="7 9" id="KW-0067">ATP-binding</keyword>
<evidence type="ECO:0000313" key="11">
    <source>
        <dbReference type="EMBL" id="KAI0499401.1"/>
    </source>
</evidence>
<evidence type="ECO:0000256" key="6">
    <source>
        <dbReference type="ARBA" id="ARBA00022777"/>
    </source>
</evidence>
<dbReference type="Pfam" id="PF07992">
    <property type="entry name" value="Pyr_redox_2"/>
    <property type="match status" value="1"/>
</dbReference>
<comment type="pathway">
    <text evidence="1 9">Carbohydrate acid metabolism; D-gluconate degradation.</text>
</comment>
<keyword evidence="12" id="KW-1185">Reference proteome</keyword>
<dbReference type="AlphaFoldDB" id="A0A8T3ATF7"/>
<comment type="caution">
    <text evidence="11">The sequence shown here is derived from an EMBL/GenBank/DDBJ whole genome shotgun (WGS) entry which is preliminary data.</text>
</comment>
<evidence type="ECO:0000259" key="10">
    <source>
        <dbReference type="Pfam" id="PF07992"/>
    </source>
</evidence>
<dbReference type="Proteomes" id="UP000829196">
    <property type="component" value="Unassembled WGS sequence"/>
</dbReference>
<organism evidence="11 12">
    <name type="scientific">Dendrobium nobile</name>
    <name type="common">Orchid</name>
    <dbReference type="NCBI Taxonomy" id="94219"/>
    <lineage>
        <taxon>Eukaryota</taxon>
        <taxon>Viridiplantae</taxon>
        <taxon>Streptophyta</taxon>
        <taxon>Embryophyta</taxon>
        <taxon>Tracheophyta</taxon>
        <taxon>Spermatophyta</taxon>
        <taxon>Magnoliopsida</taxon>
        <taxon>Liliopsida</taxon>
        <taxon>Asparagales</taxon>
        <taxon>Orchidaceae</taxon>
        <taxon>Epidendroideae</taxon>
        <taxon>Malaxideae</taxon>
        <taxon>Dendrobiinae</taxon>
        <taxon>Dendrobium</taxon>
    </lineage>
</organism>
<dbReference type="SMR" id="A0A8T3ATF7"/>
<accession>A0A8T3ATF7</accession>
<evidence type="ECO:0000256" key="3">
    <source>
        <dbReference type="ARBA" id="ARBA00012054"/>
    </source>
</evidence>
<dbReference type="PRINTS" id="PR00411">
    <property type="entry name" value="PNDRDTASEI"/>
</dbReference>
<dbReference type="GO" id="GO:0005737">
    <property type="term" value="C:cytoplasm"/>
    <property type="evidence" value="ECO:0007669"/>
    <property type="project" value="TreeGrafter"/>
</dbReference>
<evidence type="ECO:0000256" key="2">
    <source>
        <dbReference type="ARBA" id="ARBA00008420"/>
    </source>
</evidence>
<keyword evidence="6 9" id="KW-0418">Kinase</keyword>
<name>A0A8T3ATF7_DENNO</name>
<dbReference type="GO" id="GO:0046316">
    <property type="term" value="F:gluconokinase activity"/>
    <property type="evidence" value="ECO:0007669"/>
    <property type="project" value="UniProtKB-EC"/>
</dbReference>
<dbReference type="InterPro" id="IPR023753">
    <property type="entry name" value="FAD/NAD-binding_dom"/>
</dbReference>
<dbReference type="PANTHER" id="PTHR43442">
    <property type="entry name" value="GLUCONOKINASE-RELATED"/>
    <property type="match status" value="1"/>
</dbReference>
<dbReference type="OrthoDB" id="275177at2759"/>
<dbReference type="InterPro" id="IPR027417">
    <property type="entry name" value="P-loop_NTPase"/>
</dbReference>
<keyword evidence="4 9" id="KW-0808">Transferase</keyword>
<proteinExistence type="inferred from homology"/>
<comment type="similarity">
    <text evidence="2 9">Belongs to the gluconokinase GntK/GntV family.</text>
</comment>
<evidence type="ECO:0000256" key="5">
    <source>
        <dbReference type="ARBA" id="ARBA00022741"/>
    </source>
</evidence>
<dbReference type="EC" id="2.7.1.12" evidence="3 9"/>
<dbReference type="Gene3D" id="3.40.50.300">
    <property type="entry name" value="P-loop containing nucleotide triphosphate hydrolases"/>
    <property type="match status" value="1"/>
</dbReference>
<dbReference type="SUPFAM" id="SSF52540">
    <property type="entry name" value="P-loop containing nucleoside triphosphate hydrolases"/>
    <property type="match status" value="1"/>
</dbReference>
<dbReference type="CDD" id="cd02021">
    <property type="entry name" value="GntK"/>
    <property type="match status" value="1"/>
</dbReference>
<keyword evidence="5 9" id="KW-0547">Nucleotide-binding</keyword>
<evidence type="ECO:0000256" key="9">
    <source>
        <dbReference type="RuleBase" id="RU363066"/>
    </source>
</evidence>
<dbReference type="GO" id="GO:0016491">
    <property type="term" value="F:oxidoreductase activity"/>
    <property type="evidence" value="ECO:0007669"/>
    <property type="project" value="InterPro"/>
</dbReference>
<dbReference type="InterPro" id="IPR036188">
    <property type="entry name" value="FAD/NAD-bd_sf"/>
</dbReference>
<feature type="domain" description="FAD/NAD(P)-binding" evidence="10">
    <location>
        <begin position="37"/>
        <end position="90"/>
    </location>
</feature>
<dbReference type="SUPFAM" id="SSF51905">
    <property type="entry name" value="FAD/NAD(P)-binding domain"/>
    <property type="match status" value="1"/>
</dbReference>
<dbReference type="InterPro" id="IPR006001">
    <property type="entry name" value="Therm_gnt_kin"/>
</dbReference>
<reference evidence="11" key="1">
    <citation type="journal article" date="2022" name="Front. Genet.">
        <title>Chromosome-Scale Assembly of the Dendrobium nobile Genome Provides Insights Into the Molecular Mechanism of the Biosynthesis of the Medicinal Active Ingredient of Dendrobium.</title>
        <authorList>
            <person name="Xu Q."/>
            <person name="Niu S.-C."/>
            <person name="Li K.-L."/>
            <person name="Zheng P.-J."/>
            <person name="Zhang X.-J."/>
            <person name="Jia Y."/>
            <person name="Liu Y."/>
            <person name="Niu Y.-X."/>
            <person name="Yu L.-H."/>
            <person name="Chen D.-F."/>
            <person name="Zhang G.-Q."/>
        </authorList>
    </citation>
    <scope>NUCLEOTIDE SEQUENCE</scope>
    <source>
        <tissue evidence="11">Leaf</tissue>
    </source>
</reference>
<protein>
    <recommendedName>
        <fullName evidence="3 9">Gluconokinase</fullName>
        <ecNumber evidence="3 9">2.7.1.12</ecNumber>
    </recommendedName>
</protein>
<dbReference type="Gene3D" id="3.50.50.60">
    <property type="entry name" value="FAD/NAD(P)-binding domain"/>
    <property type="match status" value="1"/>
</dbReference>
<sequence length="350" mass="38346">MASLARRRVGSLLVRPAELGRFSAAWRGFAAAAEENDVAVIGGGPRGYVAAIKDAQLGLKTTCIEKRGSLSGTCLNVGCIPSKIFPCRPSQFLYGGRTQSFALCSFAEAAIRGMKHQAENAEPVLSQSPSTEDNVKIERGVTNKNSLEANELEAKRVISFSPLEGAAISRRATRAIVIMGVSGSGKTSVAKMLSESFHCSFLEADDFHSHSNKEKMLKGIPLCDEDRFPWLEALRDAIRKKFVDGETVVLACSALQKRYRDIIRSADPDYKAGEYSHCKVKFVCLVAPVGTIAERINKRSEEGNHFMPVSLLQSQMDLLQIFESEGIPQIDSTMNLQLILDQILTLFKDI</sequence>
<dbReference type="EMBL" id="JAGYWB010000014">
    <property type="protein sequence ID" value="KAI0499401.1"/>
    <property type="molecule type" value="Genomic_DNA"/>
</dbReference>
<evidence type="ECO:0000256" key="7">
    <source>
        <dbReference type="ARBA" id="ARBA00022840"/>
    </source>
</evidence>
<evidence type="ECO:0000256" key="4">
    <source>
        <dbReference type="ARBA" id="ARBA00022679"/>
    </source>
</evidence>
<dbReference type="GO" id="GO:0005524">
    <property type="term" value="F:ATP binding"/>
    <property type="evidence" value="ECO:0007669"/>
    <property type="project" value="UniProtKB-KW"/>
</dbReference>
<dbReference type="FunFam" id="3.40.50.300:FF:000522">
    <property type="entry name" value="Gluconokinase"/>
    <property type="match status" value="1"/>
</dbReference>
<evidence type="ECO:0000256" key="8">
    <source>
        <dbReference type="ARBA" id="ARBA00048090"/>
    </source>
</evidence>
<gene>
    <name evidence="11" type="ORF">KFK09_020304</name>
</gene>
<dbReference type="PANTHER" id="PTHR43442:SF3">
    <property type="entry name" value="GLUCONOKINASE-RELATED"/>
    <property type="match status" value="1"/>
</dbReference>
<dbReference type="Pfam" id="PF13671">
    <property type="entry name" value="AAA_33"/>
    <property type="match status" value="1"/>
</dbReference>
<evidence type="ECO:0000256" key="1">
    <source>
        <dbReference type="ARBA" id="ARBA00004875"/>
    </source>
</evidence>
<dbReference type="NCBIfam" id="TIGR01313">
    <property type="entry name" value="therm_gnt_kin"/>
    <property type="match status" value="1"/>
</dbReference>
<comment type="catalytic activity">
    <reaction evidence="8 9">
        <text>D-gluconate + ATP = 6-phospho-D-gluconate + ADP + H(+)</text>
        <dbReference type="Rhea" id="RHEA:19433"/>
        <dbReference type="ChEBI" id="CHEBI:15378"/>
        <dbReference type="ChEBI" id="CHEBI:18391"/>
        <dbReference type="ChEBI" id="CHEBI:30616"/>
        <dbReference type="ChEBI" id="CHEBI:58759"/>
        <dbReference type="ChEBI" id="CHEBI:456216"/>
        <dbReference type="EC" id="2.7.1.12"/>
    </reaction>
</comment>
<evidence type="ECO:0000313" key="12">
    <source>
        <dbReference type="Proteomes" id="UP000829196"/>
    </source>
</evidence>